<gene>
    <name evidence="2" type="ORF">BGW38_003766</name>
</gene>
<dbReference type="Gene3D" id="3.90.550.10">
    <property type="entry name" value="Spore Coat Polysaccharide Biosynthesis Protein SpsA, Chain A"/>
    <property type="match status" value="1"/>
</dbReference>
<proteinExistence type="predicted"/>
<feature type="transmembrane region" description="Helical" evidence="1">
    <location>
        <begin position="39"/>
        <end position="56"/>
    </location>
</feature>
<evidence type="ECO:0008006" key="4">
    <source>
        <dbReference type="Google" id="ProtNLM"/>
    </source>
</evidence>
<protein>
    <recommendedName>
        <fullName evidence="4">Glycosyl transferase family 2</fullName>
    </recommendedName>
</protein>
<organism evidence="2 3">
    <name type="scientific">Lunasporangiospora selenospora</name>
    <dbReference type="NCBI Taxonomy" id="979761"/>
    <lineage>
        <taxon>Eukaryota</taxon>
        <taxon>Fungi</taxon>
        <taxon>Fungi incertae sedis</taxon>
        <taxon>Mucoromycota</taxon>
        <taxon>Mortierellomycotina</taxon>
        <taxon>Mortierellomycetes</taxon>
        <taxon>Mortierellales</taxon>
        <taxon>Mortierellaceae</taxon>
        <taxon>Lunasporangiospora</taxon>
    </lineage>
</organism>
<keyword evidence="1" id="KW-1133">Transmembrane helix</keyword>
<keyword evidence="1" id="KW-0472">Membrane</keyword>
<dbReference type="OrthoDB" id="1684102at2759"/>
<evidence type="ECO:0000256" key="1">
    <source>
        <dbReference type="SAM" id="Phobius"/>
    </source>
</evidence>
<dbReference type="AlphaFoldDB" id="A0A9P6G0C4"/>
<accession>A0A9P6G0C4</accession>
<name>A0A9P6G0C4_9FUNG</name>
<dbReference type="InterPro" id="IPR029044">
    <property type="entry name" value="Nucleotide-diphossugar_trans"/>
</dbReference>
<keyword evidence="3" id="KW-1185">Reference proteome</keyword>
<sequence length="260" mass="29487">MNRINNGNGLPFYLGGSRSRPGAPGGVLAYTKRMSPGKLFILVGFTILSILALHRISSGSDLRSSSAPSNNSDHGKSQGKVFFRTEAETMTPEQLSLVVDHVLATRKSLYSFDDFTEEGLLRTNNDHLLPTTAILLSWKRHVNLRLIIKYLSRYPYIKEIIIWNNNPEAKLSPGDFELDRTVASAPELKVYNSAENVQDVAKYMACSLAKYKHCYIQDDDWLNHHMDALYTSFLSNPQQLHANTLPLINMEHRRWTFTNE</sequence>
<comment type="caution">
    <text evidence="2">The sequence shown here is derived from an EMBL/GenBank/DDBJ whole genome shotgun (WGS) entry which is preliminary data.</text>
</comment>
<evidence type="ECO:0000313" key="3">
    <source>
        <dbReference type="Proteomes" id="UP000780801"/>
    </source>
</evidence>
<feature type="non-terminal residue" evidence="2">
    <location>
        <position position="260"/>
    </location>
</feature>
<dbReference type="Proteomes" id="UP000780801">
    <property type="component" value="Unassembled WGS sequence"/>
</dbReference>
<dbReference type="EMBL" id="JAABOA010000247">
    <property type="protein sequence ID" value="KAF9585138.1"/>
    <property type="molecule type" value="Genomic_DNA"/>
</dbReference>
<evidence type="ECO:0000313" key="2">
    <source>
        <dbReference type="EMBL" id="KAF9585138.1"/>
    </source>
</evidence>
<reference evidence="2" key="1">
    <citation type="journal article" date="2020" name="Fungal Divers.">
        <title>Resolving the Mortierellaceae phylogeny through synthesis of multi-gene phylogenetics and phylogenomics.</title>
        <authorList>
            <person name="Vandepol N."/>
            <person name="Liber J."/>
            <person name="Desiro A."/>
            <person name="Na H."/>
            <person name="Kennedy M."/>
            <person name="Barry K."/>
            <person name="Grigoriev I.V."/>
            <person name="Miller A.N."/>
            <person name="O'Donnell K."/>
            <person name="Stajich J.E."/>
            <person name="Bonito G."/>
        </authorList>
    </citation>
    <scope>NUCLEOTIDE SEQUENCE</scope>
    <source>
        <strain evidence="2">KOD1015</strain>
    </source>
</reference>
<keyword evidence="1" id="KW-0812">Transmembrane</keyword>